<organism evidence="1 2">
    <name type="scientific">Rhodoblastus acidophilus</name>
    <name type="common">Rhodopseudomonas acidophila</name>
    <dbReference type="NCBI Taxonomy" id="1074"/>
    <lineage>
        <taxon>Bacteria</taxon>
        <taxon>Pseudomonadati</taxon>
        <taxon>Pseudomonadota</taxon>
        <taxon>Alphaproteobacteria</taxon>
        <taxon>Hyphomicrobiales</taxon>
        <taxon>Rhodoblastaceae</taxon>
        <taxon>Rhodoblastus</taxon>
    </lineage>
</organism>
<reference evidence="2" key="1">
    <citation type="submission" date="2017-06" db="EMBL/GenBank/DDBJ databases">
        <authorList>
            <person name="Varghese N."/>
            <person name="Submissions S."/>
        </authorList>
    </citation>
    <scope>NUCLEOTIDE SEQUENCE [LARGE SCALE GENOMIC DNA]</scope>
    <source>
        <strain evidence="2">DSM 137</strain>
    </source>
</reference>
<dbReference type="Proteomes" id="UP000198418">
    <property type="component" value="Unassembled WGS sequence"/>
</dbReference>
<proteinExistence type="predicted"/>
<dbReference type="EMBL" id="FYDG01000007">
    <property type="protein sequence ID" value="SNB75903.1"/>
    <property type="molecule type" value="Genomic_DNA"/>
</dbReference>
<gene>
    <name evidence="1" type="ORF">SAMN06265338_10758</name>
</gene>
<dbReference type="AlphaFoldDB" id="A0A212RTR8"/>
<sequence length="99" mass="10787">MMISRSFSASWTGVNLPRRARESKLLALFAPIFRSAPLPPDVLVLDDDECGAQGWTAELRRGGDLPRLRLSILDQPGAGMALRFDACAASALETRGERC</sequence>
<evidence type="ECO:0000313" key="2">
    <source>
        <dbReference type="Proteomes" id="UP000198418"/>
    </source>
</evidence>
<keyword evidence="2" id="KW-1185">Reference proteome</keyword>
<accession>A0A212RTR8</accession>
<name>A0A212RTR8_RHOAC</name>
<protein>
    <submittedName>
        <fullName evidence="1">Uncharacterized protein</fullName>
    </submittedName>
</protein>
<evidence type="ECO:0000313" key="1">
    <source>
        <dbReference type="EMBL" id="SNB75903.1"/>
    </source>
</evidence>